<gene>
    <name evidence="2" type="ORF">SDC9_16299</name>
</gene>
<protein>
    <recommendedName>
        <fullName evidence="1">NAD-dependent epimerase/dehydratase domain-containing protein</fullName>
    </recommendedName>
</protein>
<sequence>MRVSVKNEAELEEFMSRPSARLVDYVAGLDGDIAIVGAAGKIGVTLAMMASRAVKAARTAKKVYAVSRFSDPSARERIEKEGVTAIACDLLDQDAVSKLPKAANVLFLAGRKFGTQGAQDLTWATNTLAPANVARRYSKSRIVAYSTGCVYDFTSAVSGGSVERDPPEATGEYAQSTLGRERVFEYYSRAFGTKVCQFRLNYAIDLRYGVLRDIADKVYAGLPVDLSSPSYNCIWQGDVLERTILSLALCDSPPVILNISGPETASVRWTAGEFALRFGKPAVFKGEERPEARTYLNNAAKSFKIFGYPTVSLLEMIDMTAEWIASGGSSLGKPTHFEVTDGKY</sequence>
<dbReference type="AlphaFoldDB" id="A0A644TWG6"/>
<organism evidence="2">
    <name type="scientific">bioreactor metagenome</name>
    <dbReference type="NCBI Taxonomy" id="1076179"/>
    <lineage>
        <taxon>unclassified sequences</taxon>
        <taxon>metagenomes</taxon>
        <taxon>ecological metagenomes</taxon>
    </lineage>
</organism>
<dbReference type="InterPro" id="IPR001509">
    <property type="entry name" value="Epimerase_deHydtase"/>
</dbReference>
<dbReference type="SUPFAM" id="SSF51735">
    <property type="entry name" value="NAD(P)-binding Rossmann-fold domains"/>
    <property type="match status" value="1"/>
</dbReference>
<dbReference type="InterPro" id="IPR036291">
    <property type="entry name" value="NAD(P)-bd_dom_sf"/>
</dbReference>
<reference evidence="2" key="1">
    <citation type="submission" date="2019-08" db="EMBL/GenBank/DDBJ databases">
        <authorList>
            <person name="Kucharzyk K."/>
            <person name="Murdoch R.W."/>
            <person name="Higgins S."/>
            <person name="Loffler F."/>
        </authorList>
    </citation>
    <scope>NUCLEOTIDE SEQUENCE</scope>
</reference>
<dbReference type="EMBL" id="VSSQ01000053">
    <property type="protein sequence ID" value="MPL70542.1"/>
    <property type="molecule type" value="Genomic_DNA"/>
</dbReference>
<accession>A0A644TWG6</accession>
<feature type="domain" description="NAD-dependent epimerase/dehydratase" evidence="1">
    <location>
        <begin position="33"/>
        <end position="200"/>
    </location>
</feature>
<dbReference type="Pfam" id="PF01370">
    <property type="entry name" value="Epimerase"/>
    <property type="match status" value="1"/>
</dbReference>
<name>A0A644TWG6_9ZZZZ</name>
<dbReference type="Gene3D" id="3.40.50.720">
    <property type="entry name" value="NAD(P)-binding Rossmann-like Domain"/>
    <property type="match status" value="1"/>
</dbReference>
<evidence type="ECO:0000313" key="2">
    <source>
        <dbReference type="EMBL" id="MPL70542.1"/>
    </source>
</evidence>
<proteinExistence type="predicted"/>
<evidence type="ECO:0000259" key="1">
    <source>
        <dbReference type="Pfam" id="PF01370"/>
    </source>
</evidence>
<comment type="caution">
    <text evidence="2">The sequence shown here is derived from an EMBL/GenBank/DDBJ whole genome shotgun (WGS) entry which is preliminary data.</text>
</comment>